<proteinExistence type="predicted"/>
<comment type="caution">
    <text evidence="1">The sequence shown here is derived from an EMBL/GenBank/DDBJ whole genome shotgun (WGS) entry which is preliminary data.</text>
</comment>
<evidence type="ECO:0000313" key="1">
    <source>
        <dbReference type="EMBL" id="MEM0543323.1"/>
    </source>
</evidence>
<keyword evidence="2" id="KW-1185">Reference proteome</keyword>
<reference evidence="1 2" key="1">
    <citation type="submission" date="2024-03" db="EMBL/GenBank/DDBJ databases">
        <title>Two novel species of the genus Flavobacterium exhibiting potentially degradation of complex polysaccharides.</title>
        <authorList>
            <person name="Lian X."/>
        </authorList>
    </citation>
    <scope>NUCLEOTIDE SEQUENCE [LARGE SCALE GENOMIC DNA]</scope>
    <source>
        <strain evidence="2">j3</strain>
    </source>
</reference>
<evidence type="ECO:0000313" key="2">
    <source>
        <dbReference type="Proteomes" id="UP001460072"/>
    </source>
</evidence>
<dbReference type="Proteomes" id="UP001460072">
    <property type="component" value="Unassembled WGS sequence"/>
</dbReference>
<name>A0ABU9N9M2_9FLAO</name>
<dbReference type="EMBL" id="JBCGDO010000016">
    <property type="protein sequence ID" value="MEM0543323.1"/>
    <property type="molecule type" value="Genomic_DNA"/>
</dbReference>
<sequence length="210" mass="22456">MNDPAFARTRENGTEFSSIAGSGKLLRSALGPMLFKAKDSKMTSRLVGVMGQLKNMDTVSARGLRNVAEGLNNPLAASVLEGFDFNARATYSSILNASATVDEVTGKISIGDFNPTRQLRGADGATHFSLQAGFLRIDFATGSFELMQSPEQVFPISNDVVSTSLTPSSAPTLAGTGMHVILIEFFQEINGVQYMLNNGAYNVLHLLKVS</sequence>
<accession>A0ABU9N9M2</accession>
<organism evidence="1 2">
    <name type="scientific">Flavobacterium aureirubrum</name>
    <dbReference type="NCBI Taxonomy" id="3133147"/>
    <lineage>
        <taxon>Bacteria</taxon>
        <taxon>Pseudomonadati</taxon>
        <taxon>Bacteroidota</taxon>
        <taxon>Flavobacteriia</taxon>
        <taxon>Flavobacteriales</taxon>
        <taxon>Flavobacteriaceae</taxon>
        <taxon>Flavobacterium</taxon>
    </lineage>
</organism>
<dbReference type="RefSeq" id="WP_342696518.1">
    <property type="nucleotide sequence ID" value="NZ_JBCGDO010000016.1"/>
</dbReference>
<protein>
    <submittedName>
        <fullName evidence="1">Uncharacterized protein</fullName>
    </submittedName>
</protein>
<gene>
    <name evidence="1" type="ORF">WFZ85_11910</name>
</gene>